<dbReference type="SMART" id="SM00487">
    <property type="entry name" value="DEXDc"/>
    <property type="match status" value="1"/>
</dbReference>
<evidence type="ECO:0000313" key="11">
    <source>
        <dbReference type="Proteomes" id="UP000310066"/>
    </source>
</evidence>
<dbReference type="OrthoDB" id="448448at2759"/>
<dbReference type="SMART" id="SM00249">
    <property type="entry name" value="PHD"/>
    <property type="match status" value="1"/>
</dbReference>
<comment type="caution">
    <text evidence="10">The sequence shown here is derived from an EMBL/GenBank/DDBJ whole genome shotgun (WGS) entry which is preliminary data.</text>
</comment>
<feature type="domain" description="Helicase ATP-binding" evidence="8">
    <location>
        <begin position="254"/>
        <end position="428"/>
    </location>
</feature>
<evidence type="ECO:0000256" key="4">
    <source>
        <dbReference type="ARBA" id="ARBA00022801"/>
    </source>
</evidence>
<keyword evidence="4" id="KW-0378">Hydrolase</keyword>
<evidence type="ECO:0000256" key="2">
    <source>
        <dbReference type="ARBA" id="ARBA00022741"/>
    </source>
</evidence>
<dbReference type="Pfam" id="PF00271">
    <property type="entry name" value="Helicase_C"/>
    <property type="match status" value="1"/>
</dbReference>
<dbReference type="PANTHER" id="PTHR10799">
    <property type="entry name" value="SNF2/RAD54 HELICASE FAMILY"/>
    <property type="match status" value="1"/>
</dbReference>
<feature type="domain" description="Helicase C-terminal" evidence="9">
    <location>
        <begin position="613"/>
        <end position="784"/>
    </location>
</feature>
<dbReference type="SMART" id="SM00490">
    <property type="entry name" value="HELICc"/>
    <property type="match status" value="1"/>
</dbReference>
<dbReference type="InterPro" id="IPR049730">
    <property type="entry name" value="SNF2/RAD54-like_C"/>
</dbReference>
<keyword evidence="1" id="KW-0479">Metal-binding</keyword>
<dbReference type="InterPro" id="IPR011011">
    <property type="entry name" value="Znf_FYVE_PHD"/>
</dbReference>
<feature type="compositionally biased region" description="Low complexity" evidence="7">
    <location>
        <begin position="66"/>
        <end position="83"/>
    </location>
</feature>
<dbReference type="Pfam" id="PF00176">
    <property type="entry name" value="SNF2-rel_dom"/>
    <property type="match status" value="1"/>
</dbReference>
<dbReference type="GO" id="GO:0016787">
    <property type="term" value="F:hydrolase activity"/>
    <property type="evidence" value="ECO:0007669"/>
    <property type="project" value="UniProtKB-KW"/>
</dbReference>
<dbReference type="FunFam" id="3.40.50.10810:FF:000114">
    <property type="entry name" value="DNA repair protein rad8"/>
    <property type="match status" value="1"/>
</dbReference>
<dbReference type="Gene3D" id="3.40.50.300">
    <property type="entry name" value="P-loop containing nucleotide triphosphate hydrolases"/>
    <property type="match status" value="1"/>
</dbReference>
<evidence type="ECO:0000256" key="3">
    <source>
        <dbReference type="ARBA" id="ARBA00022771"/>
    </source>
</evidence>
<dbReference type="Proteomes" id="UP000310066">
    <property type="component" value="Unassembled WGS sequence"/>
</dbReference>
<dbReference type="CDD" id="cd17919">
    <property type="entry name" value="DEXHc_Snf"/>
    <property type="match status" value="1"/>
</dbReference>
<feature type="region of interest" description="Disordered" evidence="7">
    <location>
        <begin position="1"/>
        <end position="167"/>
    </location>
</feature>
<evidence type="ECO:0000256" key="6">
    <source>
        <dbReference type="ARBA" id="ARBA00022840"/>
    </source>
</evidence>
<dbReference type="Gene3D" id="3.40.50.10810">
    <property type="entry name" value="Tandem AAA-ATPase domain"/>
    <property type="match status" value="1"/>
</dbReference>
<accession>A0A4U0UBF9</accession>
<evidence type="ECO:0000259" key="9">
    <source>
        <dbReference type="PROSITE" id="PS51194"/>
    </source>
</evidence>
<dbReference type="Pfam" id="PF00628">
    <property type="entry name" value="PHD"/>
    <property type="match status" value="1"/>
</dbReference>
<feature type="compositionally biased region" description="Polar residues" evidence="7">
    <location>
        <begin position="116"/>
        <end position="136"/>
    </location>
</feature>
<feature type="region of interest" description="Disordered" evidence="7">
    <location>
        <begin position="768"/>
        <end position="801"/>
    </location>
</feature>
<dbReference type="PROSITE" id="PS51192">
    <property type="entry name" value="HELICASE_ATP_BIND_1"/>
    <property type="match status" value="1"/>
</dbReference>
<evidence type="ECO:0000256" key="5">
    <source>
        <dbReference type="ARBA" id="ARBA00022833"/>
    </source>
</evidence>
<feature type="compositionally biased region" description="Acidic residues" evidence="7">
    <location>
        <begin position="786"/>
        <end position="795"/>
    </location>
</feature>
<evidence type="ECO:0000313" key="10">
    <source>
        <dbReference type="EMBL" id="TKA32688.1"/>
    </source>
</evidence>
<dbReference type="InterPro" id="IPR001965">
    <property type="entry name" value="Znf_PHD"/>
</dbReference>
<dbReference type="Gene3D" id="3.30.40.10">
    <property type="entry name" value="Zinc/RING finger domain, C3HC4 (zinc finger)"/>
    <property type="match status" value="1"/>
</dbReference>
<evidence type="ECO:0000256" key="1">
    <source>
        <dbReference type="ARBA" id="ARBA00022723"/>
    </source>
</evidence>
<dbReference type="InterPro" id="IPR013083">
    <property type="entry name" value="Znf_RING/FYVE/PHD"/>
</dbReference>
<keyword evidence="5" id="KW-0862">Zinc</keyword>
<protein>
    <recommendedName>
        <fullName evidence="12">ISWI chromatin-remodeling complex ATPase ISW2</fullName>
    </recommendedName>
</protein>
<organism evidence="10 11">
    <name type="scientific">Friedmanniomyces endolithicus</name>
    <dbReference type="NCBI Taxonomy" id="329885"/>
    <lineage>
        <taxon>Eukaryota</taxon>
        <taxon>Fungi</taxon>
        <taxon>Dikarya</taxon>
        <taxon>Ascomycota</taxon>
        <taxon>Pezizomycotina</taxon>
        <taxon>Dothideomycetes</taxon>
        <taxon>Dothideomycetidae</taxon>
        <taxon>Mycosphaerellales</taxon>
        <taxon>Teratosphaeriaceae</taxon>
        <taxon>Friedmanniomyces</taxon>
    </lineage>
</organism>
<evidence type="ECO:0008006" key="12">
    <source>
        <dbReference type="Google" id="ProtNLM"/>
    </source>
</evidence>
<feature type="compositionally biased region" description="Basic residues" evidence="7">
    <location>
        <begin position="139"/>
        <end position="155"/>
    </location>
</feature>
<keyword evidence="2" id="KW-0547">Nucleotide-binding</keyword>
<dbReference type="InterPro" id="IPR038718">
    <property type="entry name" value="SNF2-like_sf"/>
</dbReference>
<feature type="compositionally biased region" description="Polar residues" evidence="7">
    <location>
        <begin position="157"/>
        <end position="167"/>
    </location>
</feature>
<dbReference type="InterPro" id="IPR000330">
    <property type="entry name" value="SNF2_N"/>
</dbReference>
<dbReference type="EMBL" id="NAJP01000089">
    <property type="protein sequence ID" value="TKA32688.1"/>
    <property type="molecule type" value="Genomic_DNA"/>
</dbReference>
<dbReference type="SUPFAM" id="SSF52540">
    <property type="entry name" value="P-loop containing nucleoside triphosphate hydrolases"/>
    <property type="match status" value="2"/>
</dbReference>
<dbReference type="STRING" id="329885.A0A4U0UBF9"/>
<reference evidence="10 11" key="1">
    <citation type="submission" date="2017-03" db="EMBL/GenBank/DDBJ databases">
        <title>Genomes of endolithic fungi from Antarctica.</title>
        <authorList>
            <person name="Coleine C."/>
            <person name="Masonjones S."/>
            <person name="Stajich J.E."/>
        </authorList>
    </citation>
    <scope>NUCLEOTIDE SEQUENCE [LARGE SCALE GENOMIC DNA]</scope>
    <source>
        <strain evidence="10 11">CCFEE 5311</strain>
    </source>
</reference>
<dbReference type="InterPro" id="IPR019787">
    <property type="entry name" value="Znf_PHD-finger"/>
</dbReference>
<evidence type="ECO:0000259" key="8">
    <source>
        <dbReference type="PROSITE" id="PS51192"/>
    </source>
</evidence>
<keyword evidence="3" id="KW-0863">Zinc-finger</keyword>
<dbReference type="GO" id="GO:0005524">
    <property type="term" value="F:ATP binding"/>
    <property type="evidence" value="ECO:0007669"/>
    <property type="project" value="InterPro"/>
</dbReference>
<evidence type="ECO:0000256" key="7">
    <source>
        <dbReference type="SAM" id="MobiDB-lite"/>
    </source>
</evidence>
<dbReference type="GO" id="GO:0008270">
    <property type="term" value="F:zinc ion binding"/>
    <property type="evidence" value="ECO:0007669"/>
    <property type="project" value="UniProtKB-KW"/>
</dbReference>
<dbReference type="InterPro" id="IPR001650">
    <property type="entry name" value="Helicase_C-like"/>
</dbReference>
<dbReference type="SUPFAM" id="SSF57903">
    <property type="entry name" value="FYVE/PHD zinc finger"/>
    <property type="match status" value="1"/>
</dbReference>
<dbReference type="InterPro" id="IPR014001">
    <property type="entry name" value="Helicase_ATP-bd"/>
</dbReference>
<dbReference type="PROSITE" id="PS51194">
    <property type="entry name" value="HELICASE_CTER"/>
    <property type="match status" value="1"/>
</dbReference>
<name>A0A4U0UBF9_9PEZI</name>
<gene>
    <name evidence="10" type="ORF">B0A54_15492</name>
</gene>
<dbReference type="InterPro" id="IPR027417">
    <property type="entry name" value="P-loop_NTPase"/>
</dbReference>
<proteinExistence type="predicted"/>
<sequence>MAAEHRFETPPAKRRQLLAIRPTPPRLSDLMTAFGAQKTPESRSKMQRLSAGHDMRTKTAVDYAESESSPDSSPQSASSFEDPVSSRTSIPPESRENSDEESSEDELHSQEVIQVAQRQSGTRTLPARSTRSQVSYASPKKKPKKKSSKKAKSKSKQNAGQLLTSDTIKSATARGALRQGYIDHTKPKRDTFLIVNKKYFLPLLPDRNYIAKLAGLQAQRIERSMVEYTPIHEQPRGITATLKPYQLTGLSFLVHMYKNGMSPILGDEMGLGKTLQTLALFQWLKENEPDAVGSEIRPHLVICPLSVLSSWLNETRKWTPGLKVIRFHGPVAERDRLKKELTQAHDSKTFDVLVTTYETFKAEATWMKRAFVWRYAVLDEGHKIKNDKSDIALALQSLKAEHRLLLTGTPLQNNLKEFWALLHWLIPEVFTDDTALSFRQAFNLTEGKVSTTFMDDSRRLLELLMLRRMKSSPEVNLGLPEKTEVLLYVPLTPMQRFWYMRLITRADNATIDELFQGAKDKERQTIKQESGVLDMRDDAANDTVWSESREVMQAAVEKEQQDEAGGKNKWRKLFNLITQLRKVCIHPYILQSAMPDPYYLGEHIKSASGKFIVLEKLVEKLVLQDKKKILIFAGWTKTLDLCEDLLALKGGNGGSFRYLRLDGGKGRAERNLGIRLFNDRGNDYRVMLISTRAGGLGLNLATATDVIFLDEDWNPQITLQAEARAHRIGQQNPVTVYKICTQGSVEEQMMGRIRKKLYLSTKITESMRSIHATQEPRGKKRKLNEDASDEADSDEPALSTDSLKSLIRQGARALTRPQVDVTAVLGWDFDTMIEECKDKTDDVFIQKQDGNEDEEQAWLNTMEKVETTVFEGKKHQRELMKAEATNLDLSRADRRIGKNTTVMIDGFAINKESLACADWEAVPTMAGKDPRLAEPVRAKKEAVPSQSFCQHCWDGGNLVLCSGCPRAYHTKCLDPEFQSKALGIMNFFCSQHQCVDCGAKTTEAGGMIFRCRWCEKGYCEDCLDWEKTNLIGDNLPEYKMLGCGARAQAWYIECPGCTERWETDEVDRLAMVGEKRRIEREYEGFVEQQGIVSLHA</sequence>
<dbReference type="AlphaFoldDB" id="A0A4U0UBF9"/>
<dbReference type="CDD" id="cd18793">
    <property type="entry name" value="SF2_C_SNF"/>
    <property type="match status" value="1"/>
</dbReference>
<keyword evidence="6" id="KW-0067">ATP-binding</keyword>